<feature type="region of interest" description="Disordered" evidence="1">
    <location>
        <begin position="541"/>
        <end position="592"/>
    </location>
</feature>
<feature type="region of interest" description="Disordered" evidence="1">
    <location>
        <begin position="108"/>
        <end position="128"/>
    </location>
</feature>
<feature type="compositionally biased region" description="Low complexity" evidence="1">
    <location>
        <begin position="638"/>
        <end position="656"/>
    </location>
</feature>
<dbReference type="RefSeq" id="WP_307042050.1">
    <property type="nucleotide sequence ID" value="NZ_JAUSYY010000001.1"/>
</dbReference>
<reference evidence="2 3" key="1">
    <citation type="submission" date="2023-07" db="EMBL/GenBank/DDBJ databases">
        <title>Comparative genomics of wheat-associated soil bacteria to identify genetic determinants of phenazine resistance.</title>
        <authorList>
            <person name="Mouncey N."/>
        </authorList>
    </citation>
    <scope>NUCLEOTIDE SEQUENCE [LARGE SCALE GENOMIC DNA]</scope>
    <source>
        <strain evidence="2 3">V3I3</strain>
    </source>
</reference>
<accession>A0ABU0R997</accession>
<dbReference type="EMBL" id="JAUSYY010000001">
    <property type="protein sequence ID" value="MDQ0894645.1"/>
    <property type="molecule type" value="Genomic_DNA"/>
</dbReference>
<keyword evidence="3" id="KW-1185">Reference proteome</keyword>
<feature type="region of interest" description="Disordered" evidence="1">
    <location>
        <begin position="153"/>
        <end position="432"/>
    </location>
</feature>
<feature type="compositionally biased region" description="Pro residues" evidence="1">
    <location>
        <begin position="352"/>
        <end position="361"/>
    </location>
</feature>
<dbReference type="Proteomes" id="UP001239083">
    <property type="component" value="Unassembled WGS sequence"/>
</dbReference>
<feature type="compositionally biased region" description="Low complexity" evidence="1">
    <location>
        <begin position="473"/>
        <end position="503"/>
    </location>
</feature>
<feature type="region of interest" description="Disordered" evidence="1">
    <location>
        <begin position="1"/>
        <end position="22"/>
    </location>
</feature>
<feature type="region of interest" description="Disordered" evidence="1">
    <location>
        <begin position="470"/>
        <end position="505"/>
    </location>
</feature>
<name>A0ABU0R997_9MICO</name>
<feature type="compositionally biased region" description="Basic and acidic residues" evidence="1">
    <location>
        <begin position="266"/>
        <end position="285"/>
    </location>
</feature>
<protein>
    <recommendedName>
        <fullName evidence="4">DNA polymerase-3 subunit gamma/tau</fullName>
    </recommendedName>
</protein>
<feature type="compositionally biased region" description="Basic and acidic residues" evidence="1">
    <location>
        <begin position="332"/>
        <end position="341"/>
    </location>
</feature>
<feature type="compositionally biased region" description="Low complexity" evidence="1">
    <location>
        <begin position="250"/>
        <end position="264"/>
    </location>
</feature>
<evidence type="ECO:0000313" key="2">
    <source>
        <dbReference type="EMBL" id="MDQ0894645.1"/>
    </source>
</evidence>
<comment type="caution">
    <text evidence="2">The sequence shown here is derived from an EMBL/GenBank/DDBJ whole genome shotgun (WGS) entry which is preliminary data.</text>
</comment>
<evidence type="ECO:0000256" key="1">
    <source>
        <dbReference type="SAM" id="MobiDB-lite"/>
    </source>
</evidence>
<feature type="compositionally biased region" description="Low complexity" evidence="1">
    <location>
        <begin position="393"/>
        <end position="431"/>
    </location>
</feature>
<feature type="region of interest" description="Disordered" evidence="1">
    <location>
        <begin position="633"/>
        <end position="674"/>
    </location>
</feature>
<feature type="compositionally biased region" description="Low complexity" evidence="1">
    <location>
        <begin position="159"/>
        <end position="177"/>
    </location>
</feature>
<evidence type="ECO:0000313" key="3">
    <source>
        <dbReference type="Proteomes" id="UP001239083"/>
    </source>
</evidence>
<organism evidence="2 3">
    <name type="scientific">Agromyces ramosus</name>
    <dbReference type="NCBI Taxonomy" id="33879"/>
    <lineage>
        <taxon>Bacteria</taxon>
        <taxon>Bacillati</taxon>
        <taxon>Actinomycetota</taxon>
        <taxon>Actinomycetes</taxon>
        <taxon>Micrococcales</taxon>
        <taxon>Microbacteriaceae</taxon>
        <taxon>Agromyces</taxon>
    </lineage>
</organism>
<proteinExistence type="predicted"/>
<gene>
    <name evidence="2" type="ORF">QFZ26_002200</name>
</gene>
<feature type="compositionally biased region" description="Low complexity" evidence="1">
    <location>
        <begin position="577"/>
        <end position="592"/>
    </location>
</feature>
<feature type="compositionally biased region" description="Low complexity" evidence="1">
    <location>
        <begin position="205"/>
        <end position="237"/>
    </location>
</feature>
<sequence>MRWPWQRPERPVTDAPAPTRPAGWAFLPPLQRQVADAPPATLRPAFVSTLPTRAVPASLGSMGHLVDDTAPSGTVAVDDRTLGIPVQRAVATDLTLLPRPVTAAPVRPVAQRVDDSASLDSPVASPMADPEVEAVPDATAPALAAEPAESVPTLADGLPTAADPASPRRSASAAPPSSSLPPGAPSTTPQRDAPAPFVRPTLQRSSADSPPIARAAASPSVTLASSPSSIRRPGLGAPLPPRSLQRSTEVPSAAGAAVGPSVGPREAARREPTPADSSREPEHPADSAAAPEQTVESPAGSVQREREEPGRAPLLGTSPLESPLGSAAEAPFGDHARDGGRPESSGSHPQAGPAPVPPAPALPVAVQRALDGDTRADTDVVDAYAQTEAADSGPDVVVDTTTAASAASAGPTSTGGSDRSTGLPGLSSSSPVQRTVPLFGVQRLTPSISAPSHVPARRVVVARALAPEPPPVAAHAPAWNASGAARTSSSTAGAAGDANTATGWTQAAPDTTSAAHTGAGADLSLGWPPAEASVSRLVEAPSIGRGDPEPPAGLASTQRRGAVAALQRAESTAPVGSLASRSSATTTAASDAAMPVVSRQRVEQAALPRMPLAAASPGMDVVQRAIDATVQRAETATPVSEAPVEPAEPEASVAEPGSTGGAHTSVAPAPPAPAGENVEQLARKLYGPLVRRIKAELLLDRERRGIRIDGI</sequence>
<evidence type="ECO:0008006" key="4">
    <source>
        <dbReference type="Google" id="ProtNLM"/>
    </source>
</evidence>